<sequence>MDQDPSGRRESVAYAFETRGGLDHHIYQIRDGEPYRISISEENLKSQLRKGESLFLGADIVLICLSTPTPPPENSNYFPLTEDGNKELKAYFESVYPGISKVTQTALKDSGSHFTQEYSEQNHATLYSLNLPSPENTPTGLSLLLVELDHQYILGFAYGMQSEKVIDALGLPLHEPWIKEEHTRTQSRMLVASLFRYLGRGYSNAINVERNKFNRIGWQLDNEIGQEVDMQTLGNRHLVGLKTRVKVVRGYMRKLWLFTRAFRDGLRDAEHQLELERDSNSLRPVYSLLAQLDFTLEGDSYEAANLLDEIRELAEQVGKMNEQSNERKREMLQTVLVELTNALKRDSSNMKMIAILTALFLPGTFIAIMLTTPMFKWPDPGEGEIVVWLPFRIYWAVSGSMTLFLGCCMAWLFLFQPRRLKKHLDPF</sequence>
<reference evidence="3 4" key="1">
    <citation type="journal article" date="2016" name="Nat. Commun.">
        <title>Ectomycorrhizal ecology is imprinted in the genome of the dominant symbiotic fungus Cenococcum geophilum.</title>
        <authorList>
            <consortium name="DOE Joint Genome Institute"/>
            <person name="Peter M."/>
            <person name="Kohler A."/>
            <person name="Ohm R.A."/>
            <person name="Kuo A."/>
            <person name="Krutzmann J."/>
            <person name="Morin E."/>
            <person name="Arend M."/>
            <person name="Barry K.W."/>
            <person name="Binder M."/>
            <person name="Choi C."/>
            <person name="Clum A."/>
            <person name="Copeland A."/>
            <person name="Grisel N."/>
            <person name="Haridas S."/>
            <person name="Kipfer T."/>
            <person name="LaButti K."/>
            <person name="Lindquist E."/>
            <person name="Lipzen A."/>
            <person name="Maire R."/>
            <person name="Meier B."/>
            <person name="Mihaltcheva S."/>
            <person name="Molinier V."/>
            <person name="Murat C."/>
            <person name="Poggeler S."/>
            <person name="Quandt C.A."/>
            <person name="Sperisen C."/>
            <person name="Tritt A."/>
            <person name="Tisserant E."/>
            <person name="Crous P.W."/>
            <person name="Henrissat B."/>
            <person name="Nehls U."/>
            <person name="Egli S."/>
            <person name="Spatafora J.W."/>
            <person name="Grigoriev I.V."/>
            <person name="Martin F.M."/>
        </authorList>
    </citation>
    <scope>NUCLEOTIDE SEQUENCE [LARGE SCALE GENOMIC DNA]</scope>
    <source>
        <strain evidence="3 4">CBS 459.81</strain>
    </source>
</reference>
<evidence type="ECO:0000256" key="2">
    <source>
        <dbReference type="SAM" id="Phobius"/>
    </source>
</evidence>
<feature type="transmembrane region" description="Helical" evidence="2">
    <location>
        <begin position="353"/>
        <end position="373"/>
    </location>
</feature>
<accession>A0A8E2EE46</accession>
<keyword evidence="4" id="KW-1185">Reference proteome</keyword>
<gene>
    <name evidence="3" type="ORF">K432DRAFT_472809</name>
</gene>
<proteinExistence type="predicted"/>
<dbReference type="Gene3D" id="1.20.58.340">
    <property type="entry name" value="Magnesium transport protein CorA, transmembrane region"/>
    <property type="match status" value="1"/>
</dbReference>
<dbReference type="EMBL" id="KV744893">
    <property type="protein sequence ID" value="OCK82287.1"/>
    <property type="molecule type" value="Genomic_DNA"/>
</dbReference>
<name>A0A8E2EE46_9PEZI</name>
<evidence type="ECO:0000313" key="3">
    <source>
        <dbReference type="EMBL" id="OCK82287.1"/>
    </source>
</evidence>
<dbReference type="AlphaFoldDB" id="A0A8E2EE46"/>
<evidence type="ECO:0000313" key="4">
    <source>
        <dbReference type="Proteomes" id="UP000250266"/>
    </source>
</evidence>
<organism evidence="3 4">
    <name type="scientific">Lepidopterella palustris CBS 459.81</name>
    <dbReference type="NCBI Taxonomy" id="1314670"/>
    <lineage>
        <taxon>Eukaryota</taxon>
        <taxon>Fungi</taxon>
        <taxon>Dikarya</taxon>
        <taxon>Ascomycota</taxon>
        <taxon>Pezizomycotina</taxon>
        <taxon>Dothideomycetes</taxon>
        <taxon>Pleosporomycetidae</taxon>
        <taxon>Mytilinidiales</taxon>
        <taxon>Argynnaceae</taxon>
        <taxon>Lepidopterella</taxon>
    </lineage>
</organism>
<evidence type="ECO:0008006" key="5">
    <source>
        <dbReference type="Google" id="ProtNLM"/>
    </source>
</evidence>
<keyword evidence="2" id="KW-0812">Transmembrane</keyword>
<dbReference type="OrthoDB" id="2830640at2759"/>
<keyword evidence="2" id="KW-0472">Membrane</keyword>
<feature type="coiled-coil region" evidence="1">
    <location>
        <begin position="303"/>
        <end position="330"/>
    </location>
</feature>
<evidence type="ECO:0000256" key="1">
    <source>
        <dbReference type="SAM" id="Coils"/>
    </source>
</evidence>
<keyword evidence="1" id="KW-0175">Coiled coil</keyword>
<protein>
    <recommendedName>
        <fullName evidence="5">CorA-like Mg2+ transporter protein</fullName>
    </recommendedName>
</protein>
<dbReference type="Proteomes" id="UP000250266">
    <property type="component" value="Unassembled WGS sequence"/>
</dbReference>
<feature type="transmembrane region" description="Helical" evidence="2">
    <location>
        <begin position="393"/>
        <end position="414"/>
    </location>
</feature>
<keyword evidence="2" id="KW-1133">Transmembrane helix</keyword>